<dbReference type="AlphaFoldDB" id="A0AAX6HGI3"/>
<dbReference type="EMBL" id="JANAVB010009707">
    <property type="protein sequence ID" value="KAJ6839798.1"/>
    <property type="molecule type" value="Genomic_DNA"/>
</dbReference>
<organism evidence="1 2">
    <name type="scientific">Iris pallida</name>
    <name type="common">Sweet iris</name>
    <dbReference type="NCBI Taxonomy" id="29817"/>
    <lineage>
        <taxon>Eukaryota</taxon>
        <taxon>Viridiplantae</taxon>
        <taxon>Streptophyta</taxon>
        <taxon>Embryophyta</taxon>
        <taxon>Tracheophyta</taxon>
        <taxon>Spermatophyta</taxon>
        <taxon>Magnoliopsida</taxon>
        <taxon>Liliopsida</taxon>
        <taxon>Asparagales</taxon>
        <taxon>Iridaceae</taxon>
        <taxon>Iridoideae</taxon>
        <taxon>Irideae</taxon>
        <taxon>Iris</taxon>
    </lineage>
</organism>
<evidence type="ECO:0000313" key="2">
    <source>
        <dbReference type="Proteomes" id="UP001140949"/>
    </source>
</evidence>
<sequence length="60" mass="6561">MCALMFDDSFLVCAEYNAIDIISRGGIKELCVYQTESSKEDMLSLAKKALNSEPGIPGKD</sequence>
<gene>
    <name evidence="1" type="ORF">M6B38_313465</name>
</gene>
<reference evidence="1" key="1">
    <citation type="journal article" date="2023" name="GigaByte">
        <title>Genome assembly of the bearded iris, Iris pallida Lam.</title>
        <authorList>
            <person name="Bruccoleri R.E."/>
            <person name="Oakeley E.J."/>
            <person name="Faust A.M.E."/>
            <person name="Altorfer M."/>
            <person name="Dessus-Babus S."/>
            <person name="Burckhardt D."/>
            <person name="Oertli M."/>
            <person name="Naumann U."/>
            <person name="Petersen F."/>
            <person name="Wong J."/>
        </authorList>
    </citation>
    <scope>NUCLEOTIDE SEQUENCE</scope>
    <source>
        <strain evidence="1">GSM-AAB239-AS_SAM_17_03QT</strain>
    </source>
</reference>
<protein>
    <submittedName>
        <fullName evidence="1">Uncharacterized protein</fullName>
    </submittedName>
</protein>
<comment type="caution">
    <text evidence="1">The sequence shown here is derived from an EMBL/GenBank/DDBJ whole genome shotgun (WGS) entry which is preliminary data.</text>
</comment>
<keyword evidence="2" id="KW-1185">Reference proteome</keyword>
<dbReference type="Proteomes" id="UP001140949">
    <property type="component" value="Unassembled WGS sequence"/>
</dbReference>
<evidence type="ECO:0000313" key="1">
    <source>
        <dbReference type="EMBL" id="KAJ6839798.1"/>
    </source>
</evidence>
<reference evidence="1" key="2">
    <citation type="submission" date="2023-04" db="EMBL/GenBank/DDBJ databases">
        <authorList>
            <person name="Bruccoleri R.E."/>
            <person name="Oakeley E.J."/>
            <person name="Faust A.-M."/>
            <person name="Dessus-Babus S."/>
            <person name="Altorfer M."/>
            <person name="Burckhardt D."/>
            <person name="Oertli M."/>
            <person name="Naumann U."/>
            <person name="Petersen F."/>
            <person name="Wong J."/>
        </authorList>
    </citation>
    <scope>NUCLEOTIDE SEQUENCE</scope>
    <source>
        <strain evidence="1">GSM-AAB239-AS_SAM_17_03QT</strain>
        <tissue evidence="1">Leaf</tissue>
    </source>
</reference>
<accession>A0AAX6HGI3</accession>
<name>A0AAX6HGI3_IRIPA</name>
<proteinExistence type="predicted"/>